<dbReference type="InterPro" id="IPR053139">
    <property type="entry name" value="Surface_bspA-like"/>
</dbReference>
<evidence type="ECO:0000313" key="4">
    <source>
        <dbReference type="Proteomes" id="UP000323594"/>
    </source>
</evidence>
<dbReference type="EMBL" id="CP042817">
    <property type="protein sequence ID" value="QEJ99100.1"/>
    <property type="molecule type" value="Genomic_DNA"/>
</dbReference>
<dbReference type="Gene3D" id="3.80.10.10">
    <property type="entry name" value="Ribonuclease Inhibitor"/>
    <property type="match status" value="1"/>
</dbReference>
<feature type="chain" id="PRO_5041991706" evidence="2">
    <location>
        <begin position="25"/>
        <end position="385"/>
    </location>
</feature>
<dbReference type="PANTHER" id="PTHR45661:SF3">
    <property type="entry name" value="IG-LIKE DOMAIN-CONTAINING PROTEIN"/>
    <property type="match status" value="1"/>
</dbReference>
<dbReference type="PANTHER" id="PTHR45661">
    <property type="entry name" value="SURFACE ANTIGEN"/>
    <property type="match status" value="1"/>
</dbReference>
<dbReference type="InterPro" id="IPR026906">
    <property type="entry name" value="LRR_5"/>
</dbReference>
<feature type="compositionally biased region" description="Polar residues" evidence="1">
    <location>
        <begin position="37"/>
        <end position="46"/>
    </location>
</feature>
<evidence type="ECO:0000256" key="2">
    <source>
        <dbReference type="SAM" id="SignalP"/>
    </source>
</evidence>
<name>A0AAE6IW83_TREPH</name>
<dbReference type="PROSITE" id="PS51257">
    <property type="entry name" value="PROKAR_LIPOPROTEIN"/>
    <property type="match status" value="1"/>
</dbReference>
<evidence type="ECO:0000256" key="1">
    <source>
        <dbReference type="SAM" id="MobiDB-lite"/>
    </source>
</evidence>
<evidence type="ECO:0000313" key="3">
    <source>
        <dbReference type="EMBL" id="QEJ99100.1"/>
    </source>
</evidence>
<accession>A0AAE6IW83</accession>
<dbReference type="Pfam" id="PF13306">
    <property type="entry name" value="LRR_5"/>
    <property type="match status" value="2"/>
</dbReference>
<dbReference type="SUPFAM" id="SSF52058">
    <property type="entry name" value="L domain-like"/>
    <property type="match status" value="1"/>
</dbReference>
<dbReference type="AlphaFoldDB" id="A0AAE6IW83"/>
<dbReference type="RefSeq" id="WP_148879242.1">
    <property type="nucleotide sequence ID" value="NZ_CP042813.1"/>
</dbReference>
<keyword evidence="2" id="KW-0732">Signal</keyword>
<proteinExistence type="predicted"/>
<dbReference type="Proteomes" id="UP000323594">
    <property type="component" value="Chromosome"/>
</dbReference>
<dbReference type="InterPro" id="IPR032675">
    <property type="entry name" value="LRR_dom_sf"/>
</dbReference>
<sequence length="385" mass="42393">MKQRLLLLFTAAMVCAVIMGCRFSAGTSAEYSKDKQGTQQSDTKPNQGQQSGQSQQGGGQGQQDERFEVQDGKLVKYTGTDEHVVIPESVKVIGKEVFSANKTIKTVQLPTGLLKIEDDAFFYSTLTKVTIPANVTEIGSFAFMGTKLTELKFEAGSKITKLPKNMCEICTDLTTVELPTGLQSIGSSAFSGCEKLSQITFPDTVHTIETNAFRETALKRVVLPANLQKLEQQAFYLNKELTEVVASTTVVQQDWKEIPESDNGISAYCFCDNQKLQTIKLPDRLKTMSEGCLFGAVHLKDVTLPASIASISGGIIDLSSITDKITVHVKNREPSQISINTYAFRNFDGTHKDKLFIHVPNGTSETFKKAAGWSTYQERISEERK</sequence>
<gene>
    <name evidence="3" type="ORF">FUT82_14600</name>
</gene>
<feature type="signal peptide" evidence="2">
    <location>
        <begin position="1"/>
        <end position="24"/>
    </location>
</feature>
<feature type="region of interest" description="Disordered" evidence="1">
    <location>
        <begin position="32"/>
        <end position="65"/>
    </location>
</feature>
<protein>
    <submittedName>
        <fullName evidence="3">Leucine-rich repeat domain-containing protein</fullName>
    </submittedName>
</protein>
<organism evidence="3 4">
    <name type="scientific">Treponema phagedenis</name>
    <dbReference type="NCBI Taxonomy" id="162"/>
    <lineage>
        <taxon>Bacteria</taxon>
        <taxon>Pseudomonadati</taxon>
        <taxon>Spirochaetota</taxon>
        <taxon>Spirochaetia</taxon>
        <taxon>Spirochaetales</taxon>
        <taxon>Treponemataceae</taxon>
        <taxon>Treponema</taxon>
    </lineage>
</organism>
<reference evidence="3 4" key="1">
    <citation type="submission" date="2019-08" db="EMBL/GenBank/DDBJ databases">
        <authorList>
            <person name="Kuhnert P."/>
        </authorList>
    </citation>
    <scope>NUCLEOTIDE SEQUENCE [LARGE SCALE GENOMIC DNA]</scope>
    <source>
        <strain evidence="3 4">B36.5</strain>
    </source>
</reference>